<protein>
    <submittedName>
        <fullName evidence="7">PLASMODESMATA CALLOSE-BINDING PROTEIN 5</fullName>
    </submittedName>
</protein>
<accession>A0ABM3IGH9</accession>
<keyword evidence="2" id="KW-0449">Lipoprotein</keyword>
<evidence type="ECO:0000256" key="4">
    <source>
        <dbReference type="SAM" id="SignalP"/>
    </source>
</evidence>
<evidence type="ECO:0000256" key="2">
    <source>
        <dbReference type="ARBA" id="ARBA00022622"/>
    </source>
</evidence>
<feature type="signal peptide" evidence="4">
    <location>
        <begin position="1"/>
        <end position="25"/>
    </location>
</feature>
<comment type="subcellular location">
    <subcellularLocation>
        <location evidence="1">Cell membrane</location>
        <topology evidence="1">Lipid-anchor</topology>
        <topology evidence="1">GPI-anchor</topology>
    </subcellularLocation>
</comment>
<name>A0ABM3IGH9_ZIZJJ</name>
<evidence type="ECO:0000313" key="7">
    <source>
        <dbReference type="RefSeq" id="XP_048327921.2"/>
    </source>
</evidence>
<keyword evidence="2" id="KW-0472">Membrane</keyword>
<dbReference type="GeneID" id="107417156"/>
<organism evidence="6 7">
    <name type="scientific">Ziziphus jujuba</name>
    <name type="common">Chinese jujube</name>
    <name type="synonym">Ziziphus sativa</name>
    <dbReference type="NCBI Taxonomy" id="326968"/>
    <lineage>
        <taxon>Eukaryota</taxon>
        <taxon>Viridiplantae</taxon>
        <taxon>Streptophyta</taxon>
        <taxon>Embryophyta</taxon>
        <taxon>Tracheophyta</taxon>
        <taxon>Spermatophyta</taxon>
        <taxon>Magnoliopsida</taxon>
        <taxon>eudicotyledons</taxon>
        <taxon>Gunneridae</taxon>
        <taxon>Pentapetalae</taxon>
        <taxon>rosids</taxon>
        <taxon>fabids</taxon>
        <taxon>Rosales</taxon>
        <taxon>Rhamnaceae</taxon>
        <taxon>Paliureae</taxon>
        <taxon>Ziziphus</taxon>
    </lineage>
</organism>
<evidence type="ECO:0000256" key="3">
    <source>
        <dbReference type="ARBA" id="ARBA00022729"/>
    </source>
</evidence>
<reference evidence="7" key="1">
    <citation type="submission" date="2025-08" db="UniProtKB">
        <authorList>
            <consortium name="RefSeq"/>
        </authorList>
    </citation>
    <scope>IDENTIFICATION</scope>
    <source>
        <tissue evidence="7">Seedling</tissue>
    </source>
</reference>
<dbReference type="SMART" id="SM00768">
    <property type="entry name" value="X8"/>
    <property type="match status" value="1"/>
</dbReference>
<sequence>MGTRLAFPLLLSLLLSLQFLPPSQASLRRSSKAQNGVVTTELWCVAKNNAADAALQSALDWACGPGGADCSPIQQGGPCYDSSDIQSMASFAFNDYYLKHGMTDDSCLFDNTAALTSLNPSHDNCKFPSSMSVSNGSISSPTTAVGFGPSEDINGCDQIYNSWLLLPVSGMLFMVFIIDEQWPLLLCWWPAPAQVHNLYAKAKPFSNLACFK</sequence>
<keyword evidence="2" id="KW-0325">Glycoprotein</keyword>
<keyword evidence="2" id="KW-0336">GPI-anchor</keyword>
<dbReference type="RefSeq" id="XP_048327921.2">
    <property type="nucleotide sequence ID" value="XM_048471964.2"/>
</dbReference>
<evidence type="ECO:0000256" key="1">
    <source>
        <dbReference type="ARBA" id="ARBA00004609"/>
    </source>
</evidence>
<feature type="chain" id="PRO_5046096917" evidence="4">
    <location>
        <begin position="26"/>
        <end position="212"/>
    </location>
</feature>
<proteinExistence type="predicted"/>
<dbReference type="Gene3D" id="1.20.58.1040">
    <property type="match status" value="1"/>
</dbReference>
<dbReference type="PANTHER" id="PTHR31044">
    <property type="entry name" value="BETA-1,3 GLUCANASE"/>
    <property type="match status" value="1"/>
</dbReference>
<gene>
    <name evidence="7" type="primary">LOC107417156</name>
</gene>
<dbReference type="Proteomes" id="UP001652623">
    <property type="component" value="Chromosome 4"/>
</dbReference>
<evidence type="ECO:0000313" key="6">
    <source>
        <dbReference type="Proteomes" id="UP001652623"/>
    </source>
</evidence>
<evidence type="ECO:0000259" key="5">
    <source>
        <dbReference type="SMART" id="SM00768"/>
    </source>
</evidence>
<feature type="domain" description="X8" evidence="5">
    <location>
        <begin position="42"/>
        <end position="127"/>
    </location>
</feature>
<dbReference type="InterPro" id="IPR012946">
    <property type="entry name" value="X8"/>
</dbReference>
<dbReference type="Pfam" id="PF07983">
    <property type="entry name" value="X8"/>
    <property type="match status" value="1"/>
</dbReference>
<dbReference type="InterPro" id="IPR044788">
    <property type="entry name" value="X8_dom_prot"/>
</dbReference>
<dbReference type="PANTHER" id="PTHR31044:SF33">
    <property type="entry name" value="PLASMODESMATA CALLOSE-BINDING PROTEIN 5"/>
    <property type="match status" value="1"/>
</dbReference>
<keyword evidence="6" id="KW-1185">Reference proteome</keyword>
<keyword evidence="3 4" id="KW-0732">Signal</keyword>